<evidence type="ECO:0000313" key="3">
    <source>
        <dbReference type="Proteomes" id="UP001597347"/>
    </source>
</evidence>
<sequence>MTLLEVPVVPVRVIGLAVDSRMQPVVLLTPLDVGDGPRVMVPIWVGTQEAASISVAVNGEDTPRPLSHDLMRTLLESVGASVDRADVTRIEDGTFYAELRLTTRDGPVTLDCRPSDAIALVSRIGAPLFVAESVLSDAGVLEEVDEDEADDEPDPATAEEKVAEFRRFLDDVDPEDFQG</sequence>
<dbReference type="EMBL" id="JBHUEA010000009">
    <property type="protein sequence ID" value="MFD1721352.1"/>
    <property type="molecule type" value="Genomic_DNA"/>
</dbReference>
<protein>
    <submittedName>
        <fullName evidence="2">Bifunctional nuclease family protein</fullName>
    </submittedName>
</protein>
<gene>
    <name evidence="2" type="ORF">ACFSBI_07295</name>
</gene>
<accession>A0ABW4LDH5</accession>
<dbReference type="InterPro" id="IPR036104">
    <property type="entry name" value="BFN_sf"/>
</dbReference>
<dbReference type="PROSITE" id="PS51658">
    <property type="entry name" value="BFN"/>
    <property type="match status" value="1"/>
</dbReference>
<organism evidence="2 3">
    <name type="scientific">Amnibacterium endophyticum</name>
    <dbReference type="NCBI Taxonomy" id="2109337"/>
    <lineage>
        <taxon>Bacteria</taxon>
        <taxon>Bacillati</taxon>
        <taxon>Actinomycetota</taxon>
        <taxon>Actinomycetes</taxon>
        <taxon>Micrococcales</taxon>
        <taxon>Microbacteriaceae</taxon>
        <taxon>Amnibacterium</taxon>
    </lineage>
</organism>
<dbReference type="InterPro" id="IPR003729">
    <property type="entry name" value="Bi_nuclease_dom"/>
</dbReference>
<dbReference type="Proteomes" id="UP001597347">
    <property type="component" value="Unassembled WGS sequence"/>
</dbReference>
<proteinExistence type="predicted"/>
<evidence type="ECO:0000259" key="1">
    <source>
        <dbReference type="PROSITE" id="PS51658"/>
    </source>
</evidence>
<feature type="domain" description="BFN" evidence="1">
    <location>
        <begin position="5"/>
        <end position="142"/>
    </location>
</feature>
<dbReference type="PANTHER" id="PTHR15160">
    <property type="entry name" value="VON HIPPEL-LINDAU PROTEIN"/>
    <property type="match status" value="1"/>
</dbReference>
<keyword evidence="3" id="KW-1185">Reference proteome</keyword>
<name>A0ABW4LDH5_9MICO</name>
<comment type="caution">
    <text evidence="2">The sequence shown here is derived from an EMBL/GenBank/DDBJ whole genome shotgun (WGS) entry which is preliminary data.</text>
</comment>
<dbReference type="RefSeq" id="WP_377933514.1">
    <property type="nucleotide sequence ID" value="NZ_JBHUEA010000009.1"/>
</dbReference>
<dbReference type="PANTHER" id="PTHR15160:SF1">
    <property type="entry name" value="VON HIPPEL-LINDAU DISEASE TUMOR SUPPRESSOR"/>
    <property type="match status" value="1"/>
</dbReference>
<dbReference type="SUPFAM" id="SSF103256">
    <property type="entry name" value="Hypothetical protein TM0160"/>
    <property type="match status" value="1"/>
</dbReference>
<reference evidence="3" key="1">
    <citation type="journal article" date="2019" name="Int. J. Syst. Evol. Microbiol.">
        <title>The Global Catalogue of Microorganisms (GCM) 10K type strain sequencing project: providing services to taxonomists for standard genome sequencing and annotation.</title>
        <authorList>
            <consortium name="The Broad Institute Genomics Platform"/>
            <consortium name="The Broad Institute Genome Sequencing Center for Infectious Disease"/>
            <person name="Wu L."/>
            <person name="Ma J."/>
        </authorList>
    </citation>
    <scope>NUCLEOTIDE SEQUENCE [LARGE SCALE GENOMIC DNA]</scope>
    <source>
        <strain evidence="3">CGMCC 1.12471</strain>
    </source>
</reference>
<dbReference type="Gene3D" id="3.10.690.10">
    <property type="entry name" value="Bifunctional nuclease domain"/>
    <property type="match status" value="1"/>
</dbReference>
<dbReference type="Pfam" id="PF02577">
    <property type="entry name" value="BFN_dom"/>
    <property type="match status" value="1"/>
</dbReference>
<evidence type="ECO:0000313" key="2">
    <source>
        <dbReference type="EMBL" id="MFD1721352.1"/>
    </source>
</evidence>